<dbReference type="AlphaFoldDB" id="A0A9N7YSJ1"/>
<sequence>MLCRASKSDHTSNSSGVAALKTSHLDLDRVRAPRPKSGSGSRRPQRCRPVSSQTKFVRALLLFGSGPFHTPRLVQGARGRVPGGRQLQTAQFVNGAITKPGSLDFLRLHAHTTASVQGLWRSCDHIASLRRPCSLLDEAQRVGSVRFLLEGTGRLSGSELENLTHTSRWVRSGDKQYILRGA</sequence>
<proteinExistence type="predicted"/>
<dbReference type="Proteomes" id="UP001153269">
    <property type="component" value="Unassembled WGS sequence"/>
</dbReference>
<organism evidence="2 3">
    <name type="scientific">Pleuronectes platessa</name>
    <name type="common">European plaice</name>
    <dbReference type="NCBI Taxonomy" id="8262"/>
    <lineage>
        <taxon>Eukaryota</taxon>
        <taxon>Metazoa</taxon>
        <taxon>Chordata</taxon>
        <taxon>Craniata</taxon>
        <taxon>Vertebrata</taxon>
        <taxon>Euteleostomi</taxon>
        <taxon>Actinopterygii</taxon>
        <taxon>Neopterygii</taxon>
        <taxon>Teleostei</taxon>
        <taxon>Neoteleostei</taxon>
        <taxon>Acanthomorphata</taxon>
        <taxon>Carangaria</taxon>
        <taxon>Pleuronectiformes</taxon>
        <taxon>Pleuronectoidei</taxon>
        <taxon>Pleuronectidae</taxon>
        <taxon>Pleuronectes</taxon>
    </lineage>
</organism>
<evidence type="ECO:0000313" key="3">
    <source>
        <dbReference type="Proteomes" id="UP001153269"/>
    </source>
</evidence>
<gene>
    <name evidence="2" type="ORF">PLEPLA_LOCUS24495</name>
</gene>
<reference evidence="2" key="1">
    <citation type="submission" date="2020-03" db="EMBL/GenBank/DDBJ databases">
        <authorList>
            <person name="Weist P."/>
        </authorList>
    </citation>
    <scope>NUCLEOTIDE SEQUENCE</scope>
</reference>
<feature type="region of interest" description="Disordered" evidence="1">
    <location>
        <begin position="1"/>
        <end position="50"/>
    </location>
</feature>
<protein>
    <submittedName>
        <fullName evidence="2">Uncharacterized protein</fullName>
    </submittedName>
</protein>
<feature type="compositionally biased region" description="Basic and acidic residues" evidence="1">
    <location>
        <begin position="1"/>
        <end position="10"/>
    </location>
</feature>
<evidence type="ECO:0000256" key="1">
    <source>
        <dbReference type="SAM" id="MobiDB-lite"/>
    </source>
</evidence>
<evidence type="ECO:0000313" key="2">
    <source>
        <dbReference type="EMBL" id="CAB1436462.1"/>
    </source>
</evidence>
<keyword evidence="3" id="KW-1185">Reference proteome</keyword>
<comment type="caution">
    <text evidence="2">The sequence shown here is derived from an EMBL/GenBank/DDBJ whole genome shotgun (WGS) entry which is preliminary data.</text>
</comment>
<dbReference type="EMBL" id="CADEAL010001891">
    <property type="protein sequence ID" value="CAB1436462.1"/>
    <property type="molecule type" value="Genomic_DNA"/>
</dbReference>
<name>A0A9N7YSJ1_PLEPL</name>
<accession>A0A9N7YSJ1</accession>